<proteinExistence type="predicted"/>
<sequence length="22" mass="2628">ARLPTLWTQWNRSVTSNTKHQC</sequence>
<reference evidence="1" key="1">
    <citation type="submission" date="2020-02" db="EMBL/GenBank/DDBJ databases">
        <authorList>
            <person name="Meier V. D."/>
        </authorList>
    </citation>
    <scope>NUCLEOTIDE SEQUENCE</scope>
    <source>
        <strain evidence="1">AVDCRST_MAG94</strain>
    </source>
</reference>
<dbReference type="EMBL" id="CADCTY010000099">
    <property type="protein sequence ID" value="CAA9299908.1"/>
    <property type="molecule type" value="Genomic_DNA"/>
</dbReference>
<organism evidence="1">
    <name type="scientific">uncultured Leptolyngbya sp</name>
    <dbReference type="NCBI Taxonomy" id="332963"/>
    <lineage>
        <taxon>Bacteria</taxon>
        <taxon>Bacillati</taxon>
        <taxon>Cyanobacteriota</taxon>
        <taxon>Cyanophyceae</taxon>
        <taxon>Leptolyngbyales</taxon>
        <taxon>Leptolyngbyaceae</taxon>
        <taxon>Leptolyngbya group</taxon>
        <taxon>Leptolyngbya</taxon>
        <taxon>environmental samples</taxon>
    </lineage>
</organism>
<dbReference type="AlphaFoldDB" id="A0A6J4K9G3"/>
<protein>
    <submittedName>
        <fullName evidence="1">Uncharacterized protein</fullName>
    </submittedName>
</protein>
<feature type="non-terminal residue" evidence="1">
    <location>
        <position position="1"/>
    </location>
</feature>
<gene>
    <name evidence="1" type="ORF">AVDCRST_MAG94-280</name>
</gene>
<accession>A0A6J4K9G3</accession>
<feature type="non-terminal residue" evidence="1">
    <location>
        <position position="22"/>
    </location>
</feature>
<name>A0A6J4K9G3_9CYAN</name>
<evidence type="ECO:0000313" key="1">
    <source>
        <dbReference type="EMBL" id="CAA9299908.1"/>
    </source>
</evidence>